<evidence type="ECO:0000313" key="4">
    <source>
        <dbReference type="Proteomes" id="UP000050437"/>
    </source>
</evidence>
<protein>
    <submittedName>
        <fullName evidence="3">HD domain-containing protein</fullName>
    </submittedName>
    <submittedName>
        <fullName evidence="2">Phosphohydrolase</fullName>
    </submittedName>
</protein>
<dbReference type="AlphaFoldDB" id="A0A0P7DJW9"/>
<evidence type="ECO:0000313" key="3">
    <source>
        <dbReference type="EMBL" id="RNF81130.1"/>
    </source>
</evidence>
<dbReference type="SUPFAM" id="SSF109604">
    <property type="entry name" value="HD-domain/PDEase-like"/>
    <property type="match status" value="1"/>
</dbReference>
<feature type="domain" description="HD-GYP" evidence="1">
    <location>
        <begin position="16"/>
        <end position="211"/>
    </location>
</feature>
<dbReference type="RefSeq" id="WP_021703080.1">
    <property type="nucleotide sequence ID" value="NZ_BKWG01000070.1"/>
</dbReference>
<keyword evidence="2" id="KW-0378">Hydrolase</keyword>
<organism evidence="2 4">
    <name type="scientific">Pseudomonas putida</name>
    <name type="common">Arthrobacter siderocapsulatus</name>
    <dbReference type="NCBI Taxonomy" id="303"/>
    <lineage>
        <taxon>Bacteria</taxon>
        <taxon>Pseudomonadati</taxon>
        <taxon>Pseudomonadota</taxon>
        <taxon>Gammaproteobacteria</taxon>
        <taxon>Pseudomonadales</taxon>
        <taxon>Pseudomonadaceae</taxon>
        <taxon>Pseudomonas</taxon>
    </lineage>
</organism>
<dbReference type="Proteomes" id="UP000050437">
    <property type="component" value="Unassembled WGS sequence"/>
</dbReference>
<sequence length="296" mass="31468">MNILHLLGKRPARPVIDEALLSSLLTLAWVVEARDPYTGGHLWRVAQYCALLAEKSGFAPAEVARLALGGFVHDLGKVGIPDAILRKPGPLNDDEYAVIRTHPEIGRRMLETHPIAALVMDAVASHHETPDGSGYPHGLGAADISTMAAITGICDAFDAMTSSRAYRPGMPLDRALGIIGQNLGTQFNTHYGRLFIELGHEGLLDAVMGHTDAGIPLRRCAMCGPTVVLQQAHVEGDHVFCPSCASGYELVRPTPDAALALRATGQTGSADDLAPQPDTDLLARLARQFSPARGPA</sequence>
<comment type="caution">
    <text evidence="2">The sequence shown here is derived from an EMBL/GenBank/DDBJ whole genome shotgun (WGS) entry which is preliminary data.</text>
</comment>
<dbReference type="CDD" id="cd00077">
    <property type="entry name" value="HDc"/>
    <property type="match status" value="1"/>
</dbReference>
<dbReference type="PROSITE" id="PS51832">
    <property type="entry name" value="HD_GYP"/>
    <property type="match status" value="1"/>
</dbReference>
<dbReference type="SMART" id="SM00471">
    <property type="entry name" value="HDc"/>
    <property type="match status" value="1"/>
</dbReference>
<evidence type="ECO:0000313" key="2">
    <source>
        <dbReference type="EMBL" id="KPM68405.1"/>
    </source>
</evidence>
<dbReference type="EMBL" id="RJAI01000086">
    <property type="protein sequence ID" value="RNF81130.1"/>
    <property type="molecule type" value="Genomic_DNA"/>
</dbReference>
<evidence type="ECO:0000259" key="1">
    <source>
        <dbReference type="PROSITE" id="PS51832"/>
    </source>
</evidence>
<dbReference type="Pfam" id="PF13487">
    <property type="entry name" value="HD_5"/>
    <property type="match status" value="1"/>
</dbReference>
<dbReference type="GO" id="GO:0008081">
    <property type="term" value="F:phosphoric diester hydrolase activity"/>
    <property type="evidence" value="ECO:0007669"/>
    <property type="project" value="UniProtKB-ARBA"/>
</dbReference>
<proteinExistence type="predicted"/>
<dbReference type="Proteomes" id="UP000278162">
    <property type="component" value="Unassembled WGS sequence"/>
</dbReference>
<name>A0A0P7DJW9_PSEPU</name>
<dbReference type="InterPro" id="IPR003607">
    <property type="entry name" value="HD/PDEase_dom"/>
</dbReference>
<accession>A0A0P7DJW9</accession>
<dbReference type="EMBL" id="LKKS01000017">
    <property type="protein sequence ID" value="KPM68405.1"/>
    <property type="molecule type" value="Genomic_DNA"/>
</dbReference>
<evidence type="ECO:0000313" key="5">
    <source>
        <dbReference type="Proteomes" id="UP000278162"/>
    </source>
</evidence>
<reference evidence="2 4" key="1">
    <citation type="submission" date="2015-10" db="EMBL/GenBank/DDBJ databases">
        <title>Pseudomonas putida clinical strains.</title>
        <authorList>
            <person name="Molina L."/>
            <person name="Udaondo Z."/>
        </authorList>
    </citation>
    <scope>NUCLEOTIDE SEQUENCE [LARGE SCALE GENOMIC DNA]</scope>
    <source>
        <strain evidence="2 4">HB13667</strain>
    </source>
</reference>
<dbReference type="Gene3D" id="1.10.3210.10">
    <property type="entry name" value="Hypothetical protein af1432"/>
    <property type="match status" value="1"/>
</dbReference>
<dbReference type="PANTHER" id="PTHR43155">
    <property type="entry name" value="CYCLIC DI-GMP PHOSPHODIESTERASE PA4108-RELATED"/>
    <property type="match status" value="1"/>
</dbReference>
<reference evidence="3 5" key="2">
    <citation type="submission" date="2018-10" db="EMBL/GenBank/DDBJ databases">
        <title>An outbreak of IMP-63 producing strain in France.</title>
        <authorList>
            <person name="Bour M."/>
            <person name="Liapis E."/>
            <person name="Plesiat P."/>
        </authorList>
    </citation>
    <scope>NUCLEOTIDE SEQUENCE [LARGE SCALE GENOMIC DNA]</scope>
    <source>
        <strain evidence="3 5">12917</strain>
    </source>
</reference>
<gene>
    <name evidence="3" type="ORF">EFK07_27500</name>
    <name evidence="2" type="ORF">HB13667_02100</name>
</gene>
<dbReference type="PANTHER" id="PTHR43155:SF2">
    <property type="entry name" value="CYCLIC DI-GMP PHOSPHODIESTERASE PA4108"/>
    <property type="match status" value="1"/>
</dbReference>
<dbReference type="InterPro" id="IPR037522">
    <property type="entry name" value="HD_GYP_dom"/>
</dbReference>